<sequence>MHPNIEKVLIDEKTLKTRIAEMAAEISKDYEGEELLVIGLLKGASYFMMELTQHLSVPTQIDFLKVSSYGAGTSTSGKVDIQFDTSRNLAGKNVLIVDDVVDSGLTLKAVRELFSTRNCKSIRLAAMLDKKERRLVKMVPDYYGFVIPDEFVVGFGLDYNEDYRTLPYVGILKRSVYEK</sequence>
<comment type="pathway">
    <text evidence="5">Purine metabolism; GMP biosynthesis via salvage pathway; GMP from guanine: step 1/1.</text>
</comment>
<feature type="domain" description="Phosphoribosyltransferase" evidence="17">
    <location>
        <begin position="14"/>
        <end position="159"/>
    </location>
</feature>
<dbReference type="SUPFAM" id="SSF53271">
    <property type="entry name" value="PRTase-like"/>
    <property type="match status" value="1"/>
</dbReference>
<dbReference type="GO" id="GO:0006178">
    <property type="term" value="P:guanine salvage"/>
    <property type="evidence" value="ECO:0007669"/>
    <property type="project" value="TreeGrafter"/>
</dbReference>
<dbReference type="NCBIfam" id="TIGR01203">
    <property type="entry name" value="HGPRTase"/>
    <property type="match status" value="1"/>
</dbReference>
<dbReference type="GO" id="GO:0000287">
    <property type="term" value="F:magnesium ion binding"/>
    <property type="evidence" value="ECO:0007669"/>
    <property type="project" value="TreeGrafter"/>
</dbReference>
<accession>A0A943I0K7</accession>
<comment type="similarity">
    <text evidence="6 16">Belongs to the purine/pyrimidine phosphoribosyltransferase family.</text>
</comment>
<dbReference type="Proteomes" id="UP000754226">
    <property type="component" value="Unassembled WGS sequence"/>
</dbReference>
<dbReference type="GO" id="GO:0004422">
    <property type="term" value="F:hypoxanthine phosphoribosyltransferase activity"/>
    <property type="evidence" value="ECO:0007669"/>
    <property type="project" value="InterPro"/>
</dbReference>
<evidence type="ECO:0000259" key="17">
    <source>
        <dbReference type="Pfam" id="PF00156"/>
    </source>
</evidence>
<evidence type="ECO:0000256" key="3">
    <source>
        <dbReference type="ARBA" id="ARBA00004496"/>
    </source>
</evidence>
<evidence type="ECO:0000256" key="1">
    <source>
        <dbReference type="ARBA" id="ARBA00001946"/>
    </source>
</evidence>
<dbReference type="CDD" id="cd06223">
    <property type="entry name" value="PRTases_typeI"/>
    <property type="match status" value="1"/>
</dbReference>
<evidence type="ECO:0000256" key="4">
    <source>
        <dbReference type="ARBA" id="ARBA00004669"/>
    </source>
</evidence>
<dbReference type="InterPro" id="IPR005904">
    <property type="entry name" value="Hxn_phspho_trans"/>
</dbReference>
<evidence type="ECO:0000256" key="15">
    <source>
        <dbReference type="ARBA" id="ARBA00049402"/>
    </source>
</evidence>
<keyword evidence="12 16" id="KW-0547">Nucleotide-binding</keyword>
<dbReference type="InterPro" id="IPR000836">
    <property type="entry name" value="PRTase_dom"/>
</dbReference>
<dbReference type="Pfam" id="PF00156">
    <property type="entry name" value="Pribosyltran"/>
    <property type="match status" value="1"/>
</dbReference>
<evidence type="ECO:0000256" key="16">
    <source>
        <dbReference type="RuleBase" id="RU364099"/>
    </source>
</evidence>
<comment type="pathway">
    <text evidence="4 16">Purine metabolism; IMP biosynthesis via salvage pathway; IMP from hypoxanthine: step 1/1.</text>
</comment>
<dbReference type="AlphaFoldDB" id="A0A943I0K7"/>
<evidence type="ECO:0000256" key="7">
    <source>
        <dbReference type="ARBA" id="ARBA00022490"/>
    </source>
</evidence>
<evidence type="ECO:0000256" key="8">
    <source>
        <dbReference type="ARBA" id="ARBA00022676"/>
    </source>
</evidence>
<keyword evidence="9 16" id="KW-0808">Transferase</keyword>
<gene>
    <name evidence="18" type="primary">hpt</name>
    <name evidence="18" type="ORF">KHX13_01395</name>
</gene>
<dbReference type="InterPro" id="IPR029057">
    <property type="entry name" value="PRTase-like"/>
</dbReference>
<comment type="cofactor">
    <cofactor evidence="1 16">
        <name>Mg(2+)</name>
        <dbReference type="ChEBI" id="CHEBI:18420"/>
    </cofactor>
</comment>
<dbReference type="PANTHER" id="PTHR43340:SF1">
    <property type="entry name" value="HYPOXANTHINE PHOSPHORIBOSYLTRANSFERASE"/>
    <property type="match status" value="1"/>
</dbReference>
<evidence type="ECO:0000256" key="9">
    <source>
        <dbReference type="ARBA" id="ARBA00022679"/>
    </source>
</evidence>
<dbReference type="GO" id="GO:0052657">
    <property type="term" value="F:guanine phosphoribosyltransferase activity"/>
    <property type="evidence" value="ECO:0007669"/>
    <property type="project" value="UniProtKB-ARBA"/>
</dbReference>
<evidence type="ECO:0000256" key="10">
    <source>
        <dbReference type="ARBA" id="ARBA00022723"/>
    </source>
</evidence>
<evidence type="ECO:0000256" key="2">
    <source>
        <dbReference type="ARBA" id="ARBA00002049"/>
    </source>
</evidence>
<comment type="subcellular location">
    <subcellularLocation>
        <location evidence="3 16">Cytoplasm</location>
    </subcellularLocation>
</comment>
<evidence type="ECO:0000256" key="13">
    <source>
        <dbReference type="ARBA" id="ARBA00022842"/>
    </source>
</evidence>
<name>A0A943I0K7_9FIRM</name>
<comment type="catalytic activity">
    <reaction evidence="14">
        <text>GMP + diphosphate = guanine + 5-phospho-alpha-D-ribose 1-diphosphate</text>
        <dbReference type="Rhea" id="RHEA:25424"/>
        <dbReference type="ChEBI" id="CHEBI:16235"/>
        <dbReference type="ChEBI" id="CHEBI:33019"/>
        <dbReference type="ChEBI" id="CHEBI:58017"/>
        <dbReference type="ChEBI" id="CHEBI:58115"/>
        <dbReference type="EC" id="2.4.2.8"/>
    </reaction>
    <physiologicalReaction direction="right-to-left" evidence="14">
        <dbReference type="Rhea" id="RHEA:25426"/>
    </physiologicalReaction>
</comment>
<proteinExistence type="inferred from homology"/>
<keyword evidence="7 16" id="KW-0963">Cytoplasm</keyword>
<evidence type="ECO:0000313" key="19">
    <source>
        <dbReference type="Proteomes" id="UP000754226"/>
    </source>
</evidence>
<dbReference type="PANTHER" id="PTHR43340">
    <property type="entry name" value="HYPOXANTHINE-GUANINE PHOSPHORIBOSYLTRANSFERASE"/>
    <property type="match status" value="1"/>
</dbReference>
<dbReference type="GO" id="GO:0006166">
    <property type="term" value="P:purine ribonucleoside salvage"/>
    <property type="evidence" value="ECO:0007669"/>
    <property type="project" value="UniProtKB-KW"/>
</dbReference>
<evidence type="ECO:0000256" key="11">
    <source>
        <dbReference type="ARBA" id="ARBA00022726"/>
    </source>
</evidence>
<evidence type="ECO:0000256" key="14">
    <source>
        <dbReference type="ARBA" id="ARBA00048811"/>
    </source>
</evidence>
<evidence type="ECO:0000256" key="5">
    <source>
        <dbReference type="ARBA" id="ARBA00004676"/>
    </source>
</evidence>
<dbReference type="GO" id="GO:0000166">
    <property type="term" value="F:nucleotide binding"/>
    <property type="evidence" value="ECO:0007669"/>
    <property type="project" value="UniProtKB-KW"/>
</dbReference>
<comment type="catalytic activity">
    <reaction evidence="15">
        <text>IMP + diphosphate = hypoxanthine + 5-phospho-alpha-D-ribose 1-diphosphate</text>
        <dbReference type="Rhea" id="RHEA:17973"/>
        <dbReference type="ChEBI" id="CHEBI:17368"/>
        <dbReference type="ChEBI" id="CHEBI:33019"/>
        <dbReference type="ChEBI" id="CHEBI:58017"/>
        <dbReference type="ChEBI" id="CHEBI:58053"/>
        <dbReference type="EC" id="2.4.2.8"/>
    </reaction>
    <physiologicalReaction direction="right-to-left" evidence="15">
        <dbReference type="Rhea" id="RHEA:17975"/>
    </physiologicalReaction>
</comment>
<comment type="caution">
    <text evidence="18">The sequence shown here is derived from an EMBL/GenBank/DDBJ whole genome shotgun (WGS) entry which is preliminary data.</text>
</comment>
<dbReference type="GO" id="GO:0032264">
    <property type="term" value="P:IMP salvage"/>
    <property type="evidence" value="ECO:0007669"/>
    <property type="project" value="TreeGrafter"/>
</dbReference>
<dbReference type="FunFam" id="3.40.50.2020:FF:000006">
    <property type="entry name" value="Hypoxanthine phosphoribosyltransferase"/>
    <property type="match status" value="1"/>
</dbReference>
<dbReference type="Gene3D" id="3.40.50.2020">
    <property type="match status" value="1"/>
</dbReference>
<dbReference type="EC" id="2.4.2.8" evidence="16"/>
<evidence type="ECO:0000256" key="12">
    <source>
        <dbReference type="ARBA" id="ARBA00022741"/>
    </source>
</evidence>
<dbReference type="GO" id="GO:0032263">
    <property type="term" value="P:GMP salvage"/>
    <property type="evidence" value="ECO:0007669"/>
    <property type="project" value="TreeGrafter"/>
</dbReference>
<reference evidence="18" key="1">
    <citation type="submission" date="2021-02" db="EMBL/GenBank/DDBJ databases">
        <title>Infant gut strain persistence is associated with maternal origin, phylogeny, and functional potential including surface adhesion and iron acquisition.</title>
        <authorList>
            <person name="Lou Y.C."/>
        </authorList>
    </citation>
    <scope>NUCLEOTIDE SEQUENCE</scope>
    <source>
        <strain evidence="18">L3_106_000M1_dasL3_106_000M1_concoct_15</strain>
    </source>
</reference>
<keyword evidence="11 16" id="KW-0660">Purine salvage</keyword>
<protein>
    <recommendedName>
        <fullName evidence="16">Hypoxanthine phosphoribosyltransferase</fullName>
        <ecNumber evidence="16">2.4.2.8</ecNumber>
    </recommendedName>
</protein>
<organism evidence="18 19">
    <name type="scientific">Acidaminococcus intestini</name>
    <dbReference type="NCBI Taxonomy" id="187327"/>
    <lineage>
        <taxon>Bacteria</taxon>
        <taxon>Bacillati</taxon>
        <taxon>Bacillota</taxon>
        <taxon>Negativicutes</taxon>
        <taxon>Acidaminococcales</taxon>
        <taxon>Acidaminococcaceae</taxon>
        <taxon>Acidaminococcus</taxon>
    </lineage>
</organism>
<dbReference type="GO" id="GO:0005829">
    <property type="term" value="C:cytosol"/>
    <property type="evidence" value="ECO:0007669"/>
    <property type="project" value="TreeGrafter"/>
</dbReference>
<evidence type="ECO:0000256" key="6">
    <source>
        <dbReference type="ARBA" id="ARBA00008391"/>
    </source>
</evidence>
<comment type="function">
    <text evidence="2">Purine salvage pathway enzyme that catalyzes the transfer of the ribosyl-5-phosphate group from 5-phospho-alpha-D-ribose 1-diphosphate (PRPP) to the N9 position of the 6-oxopurines hypoxanthine and guanine to form the corresponding ribonucleotides IMP (inosine 5'-monophosphate) and GMP (guanosine 5'-monophosphate), with the release of PPi.</text>
</comment>
<dbReference type="EMBL" id="JAGZCZ010000001">
    <property type="protein sequence ID" value="MBS5518990.1"/>
    <property type="molecule type" value="Genomic_DNA"/>
</dbReference>
<keyword evidence="8 16" id="KW-0328">Glycosyltransferase</keyword>
<keyword evidence="13 16" id="KW-0460">Magnesium</keyword>
<evidence type="ECO:0000313" key="18">
    <source>
        <dbReference type="EMBL" id="MBS5518990.1"/>
    </source>
</evidence>
<keyword evidence="10 16" id="KW-0479">Metal-binding</keyword>
<dbReference type="InterPro" id="IPR050408">
    <property type="entry name" value="HGPRT"/>
</dbReference>
<dbReference type="GO" id="GO:0046100">
    <property type="term" value="P:hypoxanthine metabolic process"/>
    <property type="evidence" value="ECO:0007669"/>
    <property type="project" value="TreeGrafter"/>
</dbReference>